<dbReference type="OrthoDB" id="73788at2759"/>
<dbReference type="Proteomes" id="UP000019335">
    <property type="component" value="Unassembled WGS sequence"/>
</dbReference>
<keyword evidence="5" id="KW-1185">Reference proteome</keyword>
<dbReference type="SUPFAM" id="SSF140383">
    <property type="entry name" value="BSD domain-like"/>
    <property type="match status" value="1"/>
</dbReference>
<gene>
    <name evidence="4" type="ORF">Naga_100039g16</name>
</gene>
<dbReference type="PROSITE" id="PS50858">
    <property type="entry name" value="BSD"/>
    <property type="match status" value="1"/>
</dbReference>
<accession>W7T4Y8</accession>
<feature type="compositionally biased region" description="Acidic residues" evidence="2">
    <location>
        <begin position="385"/>
        <end position="394"/>
    </location>
</feature>
<dbReference type="SMART" id="SM00751">
    <property type="entry name" value="BSD"/>
    <property type="match status" value="1"/>
</dbReference>
<evidence type="ECO:0000313" key="5">
    <source>
        <dbReference type="Proteomes" id="UP000019335"/>
    </source>
</evidence>
<dbReference type="AlphaFoldDB" id="W7T4Y8"/>
<dbReference type="InterPro" id="IPR005607">
    <property type="entry name" value="BSD_dom"/>
</dbReference>
<keyword evidence="1" id="KW-0175">Coiled coil</keyword>
<feature type="domain" description="BSD" evidence="3">
    <location>
        <begin position="87"/>
        <end position="151"/>
    </location>
</feature>
<dbReference type="InterPro" id="IPR051494">
    <property type="entry name" value="BSD_domain-containing"/>
</dbReference>
<protein>
    <submittedName>
        <fullName evidence="4">BSD domain-containing protein</fullName>
    </submittedName>
</protein>
<organism evidence="4 5">
    <name type="scientific">Nannochloropsis gaditana</name>
    <dbReference type="NCBI Taxonomy" id="72520"/>
    <lineage>
        <taxon>Eukaryota</taxon>
        <taxon>Sar</taxon>
        <taxon>Stramenopiles</taxon>
        <taxon>Ochrophyta</taxon>
        <taxon>Eustigmatophyceae</taxon>
        <taxon>Eustigmatales</taxon>
        <taxon>Monodopsidaceae</taxon>
        <taxon>Nannochloropsis</taxon>
    </lineage>
</organism>
<feature type="region of interest" description="Disordered" evidence="2">
    <location>
        <begin position="349"/>
        <end position="394"/>
    </location>
</feature>
<feature type="region of interest" description="Disordered" evidence="2">
    <location>
        <begin position="155"/>
        <end position="274"/>
    </location>
</feature>
<feature type="compositionally biased region" description="Basic and acidic residues" evidence="2">
    <location>
        <begin position="375"/>
        <end position="384"/>
    </location>
</feature>
<evidence type="ECO:0000256" key="2">
    <source>
        <dbReference type="SAM" id="MobiDB-lite"/>
    </source>
</evidence>
<name>W7T4Y8_9STRA</name>
<feature type="compositionally biased region" description="Polar residues" evidence="2">
    <location>
        <begin position="198"/>
        <end position="213"/>
    </location>
</feature>
<feature type="coiled-coil region" evidence="1">
    <location>
        <begin position="278"/>
        <end position="347"/>
    </location>
</feature>
<feature type="compositionally biased region" description="Acidic residues" evidence="2">
    <location>
        <begin position="166"/>
        <end position="180"/>
    </location>
</feature>
<evidence type="ECO:0000313" key="4">
    <source>
        <dbReference type="EMBL" id="EWM22090.1"/>
    </source>
</evidence>
<reference evidence="4 5" key="1">
    <citation type="journal article" date="2014" name="Mol. Plant">
        <title>Chromosome Scale Genome Assembly and Transcriptome Profiling of Nannochloropsis gaditana in Nitrogen Depletion.</title>
        <authorList>
            <person name="Corteggiani Carpinelli E."/>
            <person name="Telatin A."/>
            <person name="Vitulo N."/>
            <person name="Forcato C."/>
            <person name="D'Angelo M."/>
            <person name="Schiavon R."/>
            <person name="Vezzi A."/>
            <person name="Giacometti G.M."/>
            <person name="Morosinotto T."/>
            <person name="Valle G."/>
        </authorList>
    </citation>
    <scope>NUCLEOTIDE SEQUENCE [LARGE SCALE GENOMIC DNA]</scope>
    <source>
        <strain evidence="4 5">B-31</strain>
    </source>
</reference>
<dbReference type="GO" id="GO:0005737">
    <property type="term" value="C:cytoplasm"/>
    <property type="evidence" value="ECO:0007669"/>
    <property type="project" value="TreeGrafter"/>
</dbReference>
<evidence type="ECO:0000259" key="3">
    <source>
        <dbReference type="PROSITE" id="PS50858"/>
    </source>
</evidence>
<dbReference type="Pfam" id="PF03909">
    <property type="entry name" value="BSD"/>
    <property type="match status" value="1"/>
</dbReference>
<proteinExistence type="predicted"/>
<comment type="caution">
    <text evidence="4">The sequence shown here is derived from an EMBL/GenBank/DDBJ whole genome shotgun (WGS) entry which is preliminary data.</text>
</comment>
<feature type="compositionally biased region" description="Polar residues" evidence="2">
    <location>
        <begin position="237"/>
        <end position="248"/>
    </location>
</feature>
<dbReference type="PANTHER" id="PTHR16019:SF5">
    <property type="entry name" value="BSD DOMAIN-CONTAINING PROTEIN 1"/>
    <property type="match status" value="1"/>
</dbReference>
<evidence type="ECO:0000256" key="1">
    <source>
        <dbReference type="SAM" id="Coils"/>
    </source>
</evidence>
<dbReference type="Gene3D" id="1.10.3970.10">
    <property type="entry name" value="BSD domain"/>
    <property type="match status" value="1"/>
</dbReference>
<feature type="compositionally biased region" description="Polar residues" evidence="2">
    <location>
        <begin position="354"/>
        <end position="363"/>
    </location>
</feature>
<feature type="compositionally biased region" description="Basic and acidic residues" evidence="2">
    <location>
        <begin position="249"/>
        <end position="260"/>
    </location>
</feature>
<dbReference type="PANTHER" id="PTHR16019">
    <property type="entry name" value="SYNAPSE-ASSOCIATED PROTEIN"/>
    <property type="match status" value="1"/>
</dbReference>
<sequence length="394" mass="44338">MWRTFQQDISEFVSVVTGDAKEALSSVLQTPSEHDNTHVMRKSCDKSNTNLHSTLSAQDEDLLSLQRDPKTYTEAIAEEDKERWQIFLAQLQLDTKQDEIARLLEDQEHVARLYKVLISSDQKHYDGNGTGNQIDHETFWSRYFFKVESLLRPQRDFPPPLNLTGGDDEEDLSWGDEDEGVSGKKDNSADRVQAPGTEGNNTEPPGASNSSSPMEEPDLDHAASSSHAQNVVADSAVNENGLTKSNRVTHCDEEREERSDTPSTSTPALEAPPLQAKVEKYETLINGMRKEISSLKSKCTTLERQCADAIQKEGRVVAQLSGTLTALKQSQDECLQLRKQCQDLKEQQPKGLVQQENQESVQQMRVPEVKNTIISRDEGSKQDERDYEELESWS</sequence>
<dbReference type="InterPro" id="IPR035925">
    <property type="entry name" value="BSD_dom_sf"/>
</dbReference>
<dbReference type="EMBL" id="AZIL01002280">
    <property type="protein sequence ID" value="EWM22090.1"/>
    <property type="molecule type" value="Genomic_DNA"/>
</dbReference>